<dbReference type="SUPFAM" id="SSF56104">
    <property type="entry name" value="SAICAR synthase-like"/>
    <property type="match status" value="1"/>
</dbReference>
<evidence type="ECO:0000259" key="3">
    <source>
        <dbReference type="PROSITE" id="PS51455"/>
    </source>
</evidence>
<dbReference type="PANTHER" id="PTHR45748">
    <property type="entry name" value="1-PHOSPHATIDYLINOSITOL 3-PHOSPHATE 5-KINASE-RELATED"/>
    <property type="match status" value="1"/>
</dbReference>
<feature type="non-terminal residue" evidence="4">
    <location>
        <position position="1"/>
    </location>
</feature>
<dbReference type="PROSITE" id="PS51455">
    <property type="entry name" value="PIPK"/>
    <property type="match status" value="1"/>
</dbReference>
<dbReference type="EMBL" id="CAUYUJ010003085">
    <property type="protein sequence ID" value="CAK0803760.1"/>
    <property type="molecule type" value="Genomic_DNA"/>
</dbReference>
<dbReference type="Proteomes" id="UP001189429">
    <property type="component" value="Unassembled WGS sequence"/>
</dbReference>
<dbReference type="Gene3D" id="3.30.800.10">
    <property type="entry name" value="Phosphatidylinositol Phosphate Kinase II Beta"/>
    <property type="match status" value="1"/>
</dbReference>
<keyword evidence="1" id="KW-0067">ATP-binding</keyword>
<feature type="compositionally biased region" description="Low complexity" evidence="2">
    <location>
        <begin position="186"/>
        <end position="200"/>
    </location>
</feature>
<dbReference type="InterPro" id="IPR027484">
    <property type="entry name" value="PInositol-4-P-5-kinase_N"/>
</dbReference>
<feature type="domain" description="PIPK" evidence="3">
    <location>
        <begin position="1"/>
        <end position="268"/>
    </location>
</feature>
<proteinExistence type="predicted"/>
<keyword evidence="5" id="KW-1185">Reference proteome</keyword>
<organism evidence="4 5">
    <name type="scientific">Prorocentrum cordatum</name>
    <dbReference type="NCBI Taxonomy" id="2364126"/>
    <lineage>
        <taxon>Eukaryota</taxon>
        <taxon>Sar</taxon>
        <taxon>Alveolata</taxon>
        <taxon>Dinophyceae</taxon>
        <taxon>Prorocentrales</taxon>
        <taxon>Prorocentraceae</taxon>
        <taxon>Prorocentrum</taxon>
    </lineage>
</organism>
<reference evidence="4" key="1">
    <citation type="submission" date="2023-10" db="EMBL/GenBank/DDBJ databases">
        <authorList>
            <person name="Chen Y."/>
            <person name="Shah S."/>
            <person name="Dougan E. K."/>
            <person name="Thang M."/>
            <person name="Chan C."/>
        </authorList>
    </citation>
    <scope>NUCLEOTIDE SEQUENCE [LARGE SCALE GENOMIC DNA]</scope>
</reference>
<dbReference type="Gene3D" id="3.30.810.10">
    <property type="entry name" value="2-Layer Sandwich"/>
    <property type="match status" value="1"/>
</dbReference>
<sequence length="268" mass="30367">EARSVLTSQIGEPIRVEFGDKECKYCVDIHHPLQYHIVRHCLCGDDLNFARSLYYCQRIKTSGGKSGSLFFISHDRRFLLKQINTAEFKMLQKSEKRSHVEALFWYADKVLFEGLPSVLVQVVGLFTVTLQRPKKAARVLHFIVQRNLRQGLMSTPTCVFDLKGVGKSRKMETARGREDERDDDQGPASAGSGALGGNAEARAEPLDDGRKEESKQVLWDQNFREYCRGRPLCLEPSDLKHLEAAVWNDAQLLCHLSLVDYSLLLVVA</sequence>
<accession>A0ABN9QJZ3</accession>
<feature type="compositionally biased region" description="Basic and acidic residues" evidence="2">
    <location>
        <begin position="170"/>
        <end position="179"/>
    </location>
</feature>
<evidence type="ECO:0000256" key="1">
    <source>
        <dbReference type="PROSITE-ProRule" id="PRU00781"/>
    </source>
</evidence>
<name>A0ABN9QJZ3_9DINO</name>
<dbReference type="InterPro" id="IPR002498">
    <property type="entry name" value="PInositol-4-P-4/5-kinase_core"/>
</dbReference>
<gene>
    <name evidence="4" type="ORF">PCOR1329_LOCUS10819</name>
</gene>
<protein>
    <recommendedName>
        <fullName evidence="3">PIPK domain-containing protein</fullName>
    </recommendedName>
</protein>
<dbReference type="SMART" id="SM00330">
    <property type="entry name" value="PIPKc"/>
    <property type="match status" value="1"/>
</dbReference>
<evidence type="ECO:0000256" key="2">
    <source>
        <dbReference type="SAM" id="MobiDB-lite"/>
    </source>
</evidence>
<feature type="non-terminal residue" evidence="4">
    <location>
        <position position="268"/>
    </location>
</feature>
<dbReference type="InterPro" id="IPR027483">
    <property type="entry name" value="PInositol-4-P-4/5-kinase_C_sf"/>
</dbReference>
<dbReference type="PANTHER" id="PTHR45748:SF7">
    <property type="entry name" value="1-PHOSPHATIDYLINOSITOL 3-PHOSPHATE 5-KINASE-RELATED"/>
    <property type="match status" value="1"/>
</dbReference>
<dbReference type="Pfam" id="PF01504">
    <property type="entry name" value="PIP5K"/>
    <property type="match status" value="1"/>
</dbReference>
<keyword evidence="1" id="KW-0547">Nucleotide-binding</keyword>
<feature type="region of interest" description="Disordered" evidence="2">
    <location>
        <begin position="170"/>
        <end position="213"/>
    </location>
</feature>
<feature type="compositionally biased region" description="Basic and acidic residues" evidence="2">
    <location>
        <begin position="201"/>
        <end position="213"/>
    </location>
</feature>
<keyword evidence="1" id="KW-0808">Transferase</keyword>
<evidence type="ECO:0000313" key="4">
    <source>
        <dbReference type="EMBL" id="CAK0803760.1"/>
    </source>
</evidence>
<evidence type="ECO:0000313" key="5">
    <source>
        <dbReference type="Proteomes" id="UP001189429"/>
    </source>
</evidence>
<keyword evidence="1" id="KW-0418">Kinase</keyword>
<comment type="caution">
    <text evidence="4">The sequence shown here is derived from an EMBL/GenBank/DDBJ whole genome shotgun (WGS) entry which is preliminary data.</text>
</comment>